<dbReference type="PANTHER" id="PTHR43297">
    <property type="entry name" value="OLIGOPEPTIDE TRANSPORT ATP-BINDING PROTEIN APPD"/>
    <property type="match status" value="1"/>
</dbReference>
<gene>
    <name evidence="11" type="ORF">GCM10009830_07920</name>
</gene>
<dbReference type="Proteomes" id="UP001499851">
    <property type="component" value="Unassembled WGS sequence"/>
</dbReference>
<dbReference type="CDD" id="cd03257">
    <property type="entry name" value="ABC_NikE_OppD_transporters"/>
    <property type="match status" value="1"/>
</dbReference>
<dbReference type="InterPro" id="IPR003439">
    <property type="entry name" value="ABC_transporter-like_ATP-bd"/>
</dbReference>
<keyword evidence="4" id="KW-1003">Cell membrane</keyword>
<dbReference type="InterPro" id="IPR017871">
    <property type="entry name" value="ABC_transporter-like_CS"/>
</dbReference>
<keyword evidence="5" id="KW-0997">Cell inner membrane</keyword>
<keyword evidence="8" id="KW-1278">Translocase</keyword>
<dbReference type="InterPro" id="IPR027417">
    <property type="entry name" value="P-loop_NTPase"/>
</dbReference>
<evidence type="ECO:0000259" key="10">
    <source>
        <dbReference type="PROSITE" id="PS50893"/>
    </source>
</evidence>
<dbReference type="EMBL" id="BAAAQF010000004">
    <property type="protein sequence ID" value="GAA1664793.1"/>
    <property type="molecule type" value="Genomic_DNA"/>
</dbReference>
<comment type="caution">
    <text evidence="11">The sequence shown here is derived from an EMBL/GenBank/DDBJ whole genome shotgun (WGS) entry which is preliminary data.</text>
</comment>
<evidence type="ECO:0000256" key="9">
    <source>
        <dbReference type="ARBA" id="ARBA00023136"/>
    </source>
</evidence>
<evidence type="ECO:0000256" key="1">
    <source>
        <dbReference type="ARBA" id="ARBA00004202"/>
    </source>
</evidence>
<keyword evidence="7 11" id="KW-0067">ATP-binding</keyword>
<evidence type="ECO:0000256" key="4">
    <source>
        <dbReference type="ARBA" id="ARBA00022475"/>
    </source>
</evidence>
<dbReference type="NCBIfam" id="TIGR01727">
    <property type="entry name" value="oligo_HPY"/>
    <property type="match status" value="1"/>
</dbReference>
<feature type="domain" description="ABC transporter" evidence="10">
    <location>
        <begin position="9"/>
        <end position="270"/>
    </location>
</feature>
<dbReference type="Pfam" id="PF00005">
    <property type="entry name" value="ABC_tran"/>
    <property type="match status" value="1"/>
</dbReference>
<accession>A0ABP4RZ77</accession>
<comment type="subcellular location">
    <subcellularLocation>
        <location evidence="1">Cell membrane</location>
        <topology evidence="1">Peripheral membrane protein</topology>
    </subcellularLocation>
</comment>
<keyword evidence="3" id="KW-0813">Transport</keyword>
<sequence length="347" mass="36966">MEQPARPLLKISGLHTGFDTYDGRVRAVDGVDLEVHAGKTLCVVGESGCGKSVTARSILRLVEDPGSIDAGTITWYGDEADGTGEPFDILALDPRGKRLQKLRGGDIGMIFQEPAASLLPLRTVGAQLVETLRIHTGLDKKAARARAIELLDAVGIPDPQRRIDAYPFQLSGGMCQRAMIAIALCANPSLLIADEPTTALDVTTQARILDLLRSLQAEHRMAVVFITHDLGVVAELADEVAVMYLGRVVERAPVDELFADPKHPYTKALLASVPVLGRDRGRDLPTIPGAVPNPLHRPSGCSFHPRCAEAVAGVCDLDAPPEVDFGGGRTAECVLYTSDTAAEEASA</sequence>
<organism evidence="11 12">
    <name type="scientific">Glycomyces endophyticus</name>
    <dbReference type="NCBI Taxonomy" id="480996"/>
    <lineage>
        <taxon>Bacteria</taxon>
        <taxon>Bacillati</taxon>
        <taxon>Actinomycetota</taxon>
        <taxon>Actinomycetes</taxon>
        <taxon>Glycomycetales</taxon>
        <taxon>Glycomycetaceae</taxon>
        <taxon>Glycomyces</taxon>
    </lineage>
</organism>
<evidence type="ECO:0000313" key="12">
    <source>
        <dbReference type="Proteomes" id="UP001499851"/>
    </source>
</evidence>
<proteinExistence type="inferred from homology"/>
<evidence type="ECO:0000256" key="7">
    <source>
        <dbReference type="ARBA" id="ARBA00022840"/>
    </source>
</evidence>
<name>A0ABP4RZ77_9ACTN</name>
<evidence type="ECO:0000256" key="2">
    <source>
        <dbReference type="ARBA" id="ARBA00005417"/>
    </source>
</evidence>
<dbReference type="PROSITE" id="PS50893">
    <property type="entry name" value="ABC_TRANSPORTER_2"/>
    <property type="match status" value="1"/>
</dbReference>
<dbReference type="InterPro" id="IPR003593">
    <property type="entry name" value="AAA+_ATPase"/>
</dbReference>
<keyword evidence="12" id="KW-1185">Reference proteome</keyword>
<evidence type="ECO:0000313" key="11">
    <source>
        <dbReference type="EMBL" id="GAA1664793.1"/>
    </source>
</evidence>
<evidence type="ECO:0000256" key="3">
    <source>
        <dbReference type="ARBA" id="ARBA00022448"/>
    </source>
</evidence>
<evidence type="ECO:0000256" key="8">
    <source>
        <dbReference type="ARBA" id="ARBA00022967"/>
    </source>
</evidence>
<dbReference type="Pfam" id="PF08352">
    <property type="entry name" value="oligo_HPY"/>
    <property type="match status" value="1"/>
</dbReference>
<comment type="similarity">
    <text evidence="2">Belongs to the ABC transporter superfamily.</text>
</comment>
<dbReference type="Gene3D" id="3.40.50.300">
    <property type="entry name" value="P-loop containing nucleotide triphosphate hydrolases"/>
    <property type="match status" value="1"/>
</dbReference>
<dbReference type="SUPFAM" id="SSF52540">
    <property type="entry name" value="P-loop containing nucleoside triphosphate hydrolases"/>
    <property type="match status" value="1"/>
</dbReference>
<dbReference type="GO" id="GO:0005524">
    <property type="term" value="F:ATP binding"/>
    <property type="evidence" value="ECO:0007669"/>
    <property type="project" value="UniProtKB-KW"/>
</dbReference>
<dbReference type="RefSeq" id="WP_344481992.1">
    <property type="nucleotide sequence ID" value="NZ_BAAAQF010000004.1"/>
</dbReference>
<dbReference type="PROSITE" id="PS00211">
    <property type="entry name" value="ABC_TRANSPORTER_1"/>
    <property type="match status" value="1"/>
</dbReference>
<keyword evidence="9" id="KW-0472">Membrane</keyword>
<dbReference type="InterPro" id="IPR050388">
    <property type="entry name" value="ABC_Ni/Peptide_Import"/>
</dbReference>
<dbReference type="InterPro" id="IPR013563">
    <property type="entry name" value="Oligopep_ABC_C"/>
</dbReference>
<evidence type="ECO:0000256" key="5">
    <source>
        <dbReference type="ARBA" id="ARBA00022519"/>
    </source>
</evidence>
<keyword evidence="6" id="KW-0547">Nucleotide-binding</keyword>
<dbReference type="SMART" id="SM00382">
    <property type="entry name" value="AAA"/>
    <property type="match status" value="1"/>
</dbReference>
<reference evidence="12" key="1">
    <citation type="journal article" date="2019" name="Int. J. Syst. Evol. Microbiol.">
        <title>The Global Catalogue of Microorganisms (GCM) 10K type strain sequencing project: providing services to taxonomists for standard genome sequencing and annotation.</title>
        <authorList>
            <consortium name="The Broad Institute Genomics Platform"/>
            <consortium name="The Broad Institute Genome Sequencing Center for Infectious Disease"/>
            <person name="Wu L."/>
            <person name="Ma J."/>
        </authorList>
    </citation>
    <scope>NUCLEOTIDE SEQUENCE [LARGE SCALE GENOMIC DNA]</scope>
    <source>
        <strain evidence="12">JCM 16001</strain>
    </source>
</reference>
<protein>
    <submittedName>
        <fullName evidence="11">ABC transporter ATP-binding protein</fullName>
    </submittedName>
</protein>
<evidence type="ECO:0000256" key="6">
    <source>
        <dbReference type="ARBA" id="ARBA00022741"/>
    </source>
</evidence>
<dbReference type="PANTHER" id="PTHR43297:SF14">
    <property type="entry name" value="ATPASE AAA-TYPE CORE DOMAIN-CONTAINING PROTEIN"/>
    <property type="match status" value="1"/>
</dbReference>